<dbReference type="Proteomes" id="UP000594380">
    <property type="component" value="Unassembled WGS sequence"/>
</dbReference>
<dbReference type="AlphaFoldDB" id="A0A7Y6JWC9"/>
<organism evidence="2 3">
    <name type="scientific">Paraburkholderia youngii</name>
    <dbReference type="NCBI Taxonomy" id="2782701"/>
    <lineage>
        <taxon>Bacteria</taxon>
        <taxon>Pseudomonadati</taxon>
        <taxon>Pseudomonadota</taxon>
        <taxon>Betaproteobacteria</taxon>
        <taxon>Burkholderiales</taxon>
        <taxon>Burkholderiaceae</taxon>
        <taxon>Paraburkholderia</taxon>
    </lineage>
</organism>
<sequence>MLYFPSPYPDELLGGLLIRACHHLGLSPTALVHLLGDGSGDLSFVYPSFFNGISRLTRVPTQELLINHTVFPYAAIGLSTQKRSILARDLLSASARGNSVRLRSTLGLHIEALSCRRYCEQCCHEDRDRNGESYWHTQHMLPGVFVCPHHGKTLHISGISVLPKLSAGNAKLPQEVTGQPGNWGLDEQSMRRLARAVLDTTDLPAHTWDTASLEYCAIVSSIAATHEHRHWHVDPMVAQFGRFYGLEFLQRIGLGLTSLDTDAWPATLLRGAHPYLLLQLRHILLRLFLQTAWRPKDQTPHKP</sequence>
<accession>A0A7Y6JWC9</accession>
<name>A0A7Y6JWC9_9BURK</name>
<comment type="caution">
    <text evidence="2">The sequence shown here is derived from an EMBL/GenBank/DDBJ whole genome shotgun (WGS) entry which is preliminary data.</text>
</comment>
<dbReference type="RefSeq" id="WP_176106161.1">
    <property type="nucleotide sequence ID" value="NZ_JAALDK010000001.1"/>
</dbReference>
<dbReference type="InterPro" id="IPR009492">
    <property type="entry name" value="TniQ"/>
</dbReference>
<dbReference type="Pfam" id="PF06527">
    <property type="entry name" value="TniQ"/>
    <property type="match status" value="1"/>
</dbReference>
<reference evidence="2 3" key="1">
    <citation type="submission" date="2020-02" db="EMBL/GenBank/DDBJ databases">
        <title>Paraburkholderia simonii sp. nov. and Paraburkholderia youngii sp. nov. Brazilian and Mexican Mimosa-associated rhizobia.</title>
        <authorList>
            <person name="Mavima L."/>
            <person name="Beukes C.W."/>
            <person name="Chan W.Y."/>
            <person name="Palmer M."/>
            <person name="De Meyer S.E."/>
            <person name="James E.K."/>
            <person name="Venter S.N."/>
            <person name="Steenkamp E.T."/>
        </authorList>
    </citation>
    <scope>NUCLEOTIDE SEQUENCE [LARGE SCALE GENOMIC DNA]</scope>
    <source>
        <strain evidence="2 3">JPY169</strain>
    </source>
</reference>
<evidence type="ECO:0000313" key="2">
    <source>
        <dbReference type="EMBL" id="NUX99533.1"/>
    </source>
</evidence>
<evidence type="ECO:0000259" key="1">
    <source>
        <dbReference type="Pfam" id="PF06527"/>
    </source>
</evidence>
<dbReference type="GeneID" id="301100151"/>
<gene>
    <name evidence="2" type="ORF">G5S42_07325</name>
</gene>
<proteinExistence type="predicted"/>
<feature type="domain" description="TniQ" evidence="1">
    <location>
        <begin position="3"/>
        <end position="152"/>
    </location>
</feature>
<evidence type="ECO:0000313" key="3">
    <source>
        <dbReference type="Proteomes" id="UP000594380"/>
    </source>
</evidence>
<protein>
    <submittedName>
        <fullName evidence="2">TniQ family protein</fullName>
    </submittedName>
</protein>
<dbReference type="EMBL" id="JAALDK010000001">
    <property type="protein sequence ID" value="NUX99533.1"/>
    <property type="molecule type" value="Genomic_DNA"/>
</dbReference>